<dbReference type="EMBL" id="BSNL01000001">
    <property type="protein sequence ID" value="GLQ26791.1"/>
    <property type="molecule type" value="Genomic_DNA"/>
</dbReference>
<feature type="transmembrane region" description="Helical" evidence="6">
    <location>
        <begin position="7"/>
        <end position="25"/>
    </location>
</feature>
<gene>
    <name evidence="8" type="ORF">GCM10007927_15940</name>
</gene>
<evidence type="ECO:0000256" key="3">
    <source>
        <dbReference type="ARBA" id="ARBA00023237"/>
    </source>
</evidence>
<name>A0ABQ5VI90_9RHOB</name>
<dbReference type="InterPro" id="IPR036737">
    <property type="entry name" value="OmpA-like_sf"/>
</dbReference>
<feature type="domain" description="OmpA-like" evidence="7">
    <location>
        <begin position="147"/>
        <end position="264"/>
    </location>
</feature>
<keyword evidence="6" id="KW-0812">Transmembrane</keyword>
<comment type="caution">
    <text evidence="8">The sequence shown here is derived from an EMBL/GenBank/DDBJ whole genome shotgun (WGS) entry which is preliminary data.</text>
</comment>
<reference evidence="8" key="1">
    <citation type="journal article" date="2014" name="Int. J. Syst. Evol. Microbiol.">
        <title>Complete genome of a new Firmicutes species belonging to the dominant human colonic microbiota ('Ruminococcus bicirculans') reveals two chromosomes and a selective capacity to utilize plant glucans.</title>
        <authorList>
            <consortium name="NISC Comparative Sequencing Program"/>
            <person name="Wegmann U."/>
            <person name="Louis P."/>
            <person name="Goesmann A."/>
            <person name="Henrissat B."/>
            <person name="Duncan S.H."/>
            <person name="Flint H.J."/>
        </authorList>
    </citation>
    <scope>NUCLEOTIDE SEQUENCE</scope>
    <source>
        <strain evidence="8">NBRC 109915</strain>
    </source>
</reference>
<accession>A0ABQ5VI90</accession>
<dbReference type="PANTHER" id="PTHR30329">
    <property type="entry name" value="STATOR ELEMENT OF FLAGELLAR MOTOR COMPLEX"/>
    <property type="match status" value="1"/>
</dbReference>
<dbReference type="PROSITE" id="PS51123">
    <property type="entry name" value="OMPA_2"/>
    <property type="match status" value="1"/>
</dbReference>
<dbReference type="InterPro" id="IPR006664">
    <property type="entry name" value="OMP_bac"/>
</dbReference>
<evidence type="ECO:0000256" key="5">
    <source>
        <dbReference type="SAM" id="MobiDB-lite"/>
    </source>
</evidence>
<evidence type="ECO:0000313" key="9">
    <source>
        <dbReference type="Proteomes" id="UP001161388"/>
    </source>
</evidence>
<evidence type="ECO:0000256" key="6">
    <source>
        <dbReference type="SAM" id="Phobius"/>
    </source>
</evidence>
<reference evidence="8" key="2">
    <citation type="submission" date="2023-01" db="EMBL/GenBank/DDBJ databases">
        <title>Draft genome sequence of Sulfitobacter pacificus strain NBRC 109915.</title>
        <authorList>
            <person name="Sun Q."/>
            <person name="Mori K."/>
        </authorList>
    </citation>
    <scope>NUCLEOTIDE SEQUENCE</scope>
    <source>
        <strain evidence="8">NBRC 109915</strain>
    </source>
</reference>
<dbReference type="Gene3D" id="3.30.1330.60">
    <property type="entry name" value="OmpA-like domain"/>
    <property type="match status" value="1"/>
</dbReference>
<protein>
    <recommendedName>
        <fullName evidence="7">OmpA-like domain-containing protein</fullName>
    </recommendedName>
</protein>
<keyword evidence="9" id="KW-1185">Reference proteome</keyword>
<organism evidence="8 9">
    <name type="scientific">Sulfitobacter pacificus</name>
    <dbReference type="NCBI Taxonomy" id="1499314"/>
    <lineage>
        <taxon>Bacteria</taxon>
        <taxon>Pseudomonadati</taxon>
        <taxon>Pseudomonadota</taxon>
        <taxon>Alphaproteobacteria</taxon>
        <taxon>Rhodobacterales</taxon>
        <taxon>Roseobacteraceae</taxon>
        <taxon>Sulfitobacter</taxon>
    </lineage>
</organism>
<comment type="subcellular location">
    <subcellularLocation>
        <location evidence="1">Cell outer membrane</location>
    </subcellularLocation>
</comment>
<sequence length="398" mass="41652">MSFFKENIVWIAPTIAIVLVATGYLDRENGFSLFSSDGQESEIAAAADPYEQQRLADFNASVVAALASPNGANTAQSQASAGSITTAENNPSGEVTRNAPLDLLQVAPVEKPQVEPASQNAPFNGESAADFFASAQANLAVANSCEQDLGELASSARIYFPAGGLSGEDAGLSAARLLGMVLQDCPGYAVQVEGHSDPSGNPQSNQKLSKQRAEAVINRLAASGMDTSKFIAVGFGDTRPSNVVGEESAAYYDRRVEFSIVKSAQQASFTPSAKPWQEKPAADCVAQLTSKAALARQYYAPGSIIAPAGELGAVLDLAAEVAQCDGAWLRIVGQHSDRAGNRENVSTGRLRALAMRNALLSAGHTQGRILVGAPSYAVNVEGEPGLPQSRVDFQVIYD</sequence>
<dbReference type="InterPro" id="IPR006665">
    <property type="entry name" value="OmpA-like"/>
</dbReference>
<dbReference type="PRINTS" id="PR01021">
    <property type="entry name" value="OMPADOMAIN"/>
</dbReference>
<dbReference type="SUPFAM" id="SSF103088">
    <property type="entry name" value="OmpA-like"/>
    <property type="match status" value="2"/>
</dbReference>
<keyword evidence="2 4" id="KW-0472">Membrane</keyword>
<feature type="compositionally biased region" description="Polar residues" evidence="5">
    <location>
        <begin position="74"/>
        <end position="95"/>
    </location>
</feature>
<dbReference type="CDD" id="cd07185">
    <property type="entry name" value="OmpA_C-like"/>
    <property type="match status" value="1"/>
</dbReference>
<keyword evidence="6" id="KW-1133">Transmembrane helix</keyword>
<evidence type="ECO:0000256" key="1">
    <source>
        <dbReference type="ARBA" id="ARBA00004442"/>
    </source>
</evidence>
<dbReference type="Pfam" id="PF00691">
    <property type="entry name" value="OmpA"/>
    <property type="match status" value="1"/>
</dbReference>
<dbReference type="Proteomes" id="UP001161388">
    <property type="component" value="Unassembled WGS sequence"/>
</dbReference>
<evidence type="ECO:0000313" key="8">
    <source>
        <dbReference type="EMBL" id="GLQ26791.1"/>
    </source>
</evidence>
<evidence type="ECO:0000256" key="2">
    <source>
        <dbReference type="ARBA" id="ARBA00023136"/>
    </source>
</evidence>
<evidence type="ECO:0000256" key="4">
    <source>
        <dbReference type="PROSITE-ProRule" id="PRU00473"/>
    </source>
</evidence>
<feature type="region of interest" description="Disordered" evidence="5">
    <location>
        <begin position="74"/>
        <end position="96"/>
    </location>
</feature>
<evidence type="ECO:0000259" key="7">
    <source>
        <dbReference type="PROSITE" id="PS51123"/>
    </source>
</evidence>
<keyword evidence="3" id="KW-0998">Cell outer membrane</keyword>
<dbReference type="InterPro" id="IPR050330">
    <property type="entry name" value="Bact_OuterMem_StrucFunc"/>
</dbReference>
<proteinExistence type="predicted"/>
<dbReference type="RefSeq" id="WP_284372283.1">
    <property type="nucleotide sequence ID" value="NZ_BSNL01000001.1"/>
</dbReference>
<dbReference type="PANTHER" id="PTHR30329:SF21">
    <property type="entry name" value="LIPOPROTEIN YIAD-RELATED"/>
    <property type="match status" value="1"/>
</dbReference>